<dbReference type="InterPro" id="IPR003018">
    <property type="entry name" value="GAF"/>
</dbReference>
<dbReference type="Pfam" id="PF01590">
    <property type="entry name" value="GAF"/>
    <property type="match status" value="1"/>
</dbReference>
<dbReference type="Pfam" id="PF02518">
    <property type="entry name" value="HATPase_c"/>
    <property type="match status" value="1"/>
</dbReference>
<evidence type="ECO:0000313" key="8">
    <source>
        <dbReference type="Proteomes" id="UP000689967"/>
    </source>
</evidence>
<sequence length="406" mass="42914">MRHAFQSDIDTISAIAAVPRILDVVCDATGMGFAAVARVTEANWVTCAVRDDIRFGLRPGDALKVETTICHEIRQHGAPVTIDDVAGHPVYGTHHTPALYGFRSYISVPITLADGRFFGTLCAIDPAPRRLDTPATLGMFKLFAEMIGFQIDAQERVLTSQAALAEEQEAAVLREQFIAVMGHDLRNPLASVDACLRMLARTELAEKPAGLVQMAQRSVRRMAGLISDVMDLAAGRLRHGIPVSPGSGIALEEGLRQVVAEVAASAPDRRIEATFALAAPVACDVGRLMQLGSNLLTNAVAHGAAEAPIRLRATSGPDGFELEVGNAGAPIPPEALGRLFQPYFRASGQPGQQGLGLGLYIAAEIARAHGGALRVASDAAETRFTFTMPVASAECLATKVPDAVAV</sequence>
<evidence type="ECO:0000256" key="3">
    <source>
        <dbReference type="ARBA" id="ARBA00022679"/>
    </source>
</evidence>
<dbReference type="InterPro" id="IPR003661">
    <property type="entry name" value="HisK_dim/P_dom"/>
</dbReference>
<dbReference type="EMBL" id="JAERQM010000001">
    <property type="protein sequence ID" value="MBU8543287.1"/>
    <property type="molecule type" value="Genomic_DNA"/>
</dbReference>
<evidence type="ECO:0000256" key="2">
    <source>
        <dbReference type="ARBA" id="ARBA00012438"/>
    </source>
</evidence>
<keyword evidence="3" id="KW-0808">Transferase</keyword>
<reference evidence="7 8" key="1">
    <citation type="submission" date="2021-01" db="EMBL/GenBank/DDBJ databases">
        <title>Roseomonas sp. nov, a bacterium isolated from an oil production mixture in Yumen Oilfield.</title>
        <authorList>
            <person name="Wu D."/>
        </authorList>
    </citation>
    <scope>NUCLEOTIDE SEQUENCE [LARGE SCALE GENOMIC DNA]</scope>
    <source>
        <strain evidence="7 8">ROY-5-3</strain>
    </source>
</reference>
<dbReference type="Proteomes" id="UP000689967">
    <property type="component" value="Unassembled WGS sequence"/>
</dbReference>
<dbReference type="PROSITE" id="PS50109">
    <property type="entry name" value="HIS_KIN"/>
    <property type="match status" value="1"/>
</dbReference>
<dbReference type="CDD" id="cd00075">
    <property type="entry name" value="HATPase"/>
    <property type="match status" value="1"/>
</dbReference>
<protein>
    <recommendedName>
        <fullName evidence="2">histidine kinase</fullName>
        <ecNumber evidence="2">2.7.13.3</ecNumber>
    </recommendedName>
</protein>
<accession>A0ABS6H3P5</accession>
<dbReference type="SMART" id="SM00065">
    <property type="entry name" value="GAF"/>
    <property type="match status" value="1"/>
</dbReference>
<evidence type="ECO:0000256" key="4">
    <source>
        <dbReference type="ARBA" id="ARBA00022777"/>
    </source>
</evidence>
<evidence type="ECO:0000313" key="7">
    <source>
        <dbReference type="EMBL" id="MBU8543287.1"/>
    </source>
</evidence>
<dbReference type="PANTHER" id="PTHR43711">
    <property type="entry name" value="TWO-COMPONENT HISTIDINE KINASE"/>
    <property type="match status" value="1"/>
</dbReference>
<dbReference type="InterPro" id="IPR050736">
    <property type="entry name" value="Sensor_HK_Regulatory"/>
</dbReference>
<feature type="domain" description="Histidine kinase" evidence="6">
    <location>
        <begin position="180"/>
        <end position="392"/>
    </location>
</feature>
<comment type="catalytic activity">
    <reaction evidence="1">
        <text>ATP + protein L-histidine = ADP + protein N-phospho-L-histidine.</text>
        <dbReference type="EC" id="2.7.13.3"/>
    </reaction>
</comment>
<keyword evidence="4 7" id="KW-0418">Kinase</keyword>
<keyword evidence="8" id="KW-1185">Reference proteome</keyword>
<dbReference type="PANTHER" id="PTHR43711:SF1">
    <property type="entry name" value="HISTIDINE KINASE 1"/>
    <property type="match status" value="1"/>
</dbReference>
<dbReference type="SMART" id="SM00388">
    <property type="entry name" value="HisKA"/>
    <property type="match status" value="1"/>
</dbReference>
<dbReference type="Pfam" id="PF00512">
    <property type="entry name" value="HisKA"/>
    <property type="match status" value="1"/>
</dbReference>
<gene>
    <name evidence="7" type="ORF">JJQ90_06195</name>
</gene>
<evidence type="ECO:0000259" key="6">
    <source>
        <dbReference type="PROSITE" id="PS50109"/>
    </source>
</evidence>
<dbReference type="InterPro" id="IPR003594">
    <property type="entry name" value="HATPase_dom"/>
</dbReference>
<dbReference type="CDD" id="cd00082">
    <property type="entry name" value="HisKA"/>
    <property type="match status" value="1"/>
</dbReference>
<dbReference type="InterPro" id="IPR005467">
    <property type="entry name" value="His_kinase_dom"/>
</dbReference>
<dbReference type="GO" id="GO:0016301">
    <property type="term" value="F:kinase activity"/>
    <property type="evidence" value="ECO:0007669"/>
    <property type="project" value="UniProtKB-KW"/>
</dbReference>
<dbReference type="EC" id="2.7.13.3" evidence="2"/>
<dbReference type="RefSeq" id="WP_216873565.1">
    <property type="nucleotide sequence ID" value="NZ_JAERQM010000001.1"/>
</dbReference>
<dbReference type="SMART" id="SM00387">
    <property type="entry name" value="HATPase_c"/>
    <property type="match status" value="1"/>
</dbReference>
<evidence type="ECO:0000256" key="5">
    <source>
        <dbReference type="ARBA" id="ARBA00023012"/>
    </source>
</evidence>
<keyword evidence="5" id="KW-0902">Two-component regulatory system</keyword>
<evidence type="ECO:0000256" key="1">
    <source>
        <dbReference type="ARBA" id="ARBA00000085"/>
    </source>
</evidence>
<name>A0ABS6H3P5_9PROT</name>
<organism evidence="7 8">
    <name type="scientific">Falsiroseomonas oleicola</name>
    <dbReference type="NCBI Taxonomy" id="2801474"/>
    <lineage>
        <taxon>Bacteria</taxon>
        <taxon>Pseudomonadati</taxon>
        <taxon>Pseudomonadota</taxon>
        <taxon>Alphaproteobacteria</taxon>
        <taxon>Acetobacterales</taxon>
        <taxon>Roseomonadaceae</taxon>
        <taxon>Falsiroseomonas</taxon>
    </lineage>
</organism>
<proteinExistence type="predicted"/>
<comment type="caution">
    <text evidence="7">The sequence shown here is derived from an EMBL/GenBank/DDBJ whole genome shotgun (WGS) entry which is preliminary data.</text>
</comment>